<evidence type="ECO:0000259" key="6">
    <source>
        <dbReference type="PROSITE" id="PS50102"/>
    </source>
</evidence>
<dbReference type="GO" id="GO:0003723">
    <property type="term" value="F:RNA binding"/>
    <property type="evidence" value="ECO:0007669"/>
    <property type="project" value="UniProtKB-UniRule"/>
</dbReference>
<feature type="domain" description="WW" evidence="5">
    <location>
        <begin position="262"/>
        <end position="289"/>
    </location>
</feature>
<dbReference type="Proteomes" id="UP001187192">
    <property type="component" value="Unassembled WGS sequence"/>
</dbReference>
<sequence>MVGLRDKVIVAMFDNYSVRINVHAAVKLLFPSNYFVHFSPYGFIEDIFSVRDEMKQIRGCGFVKFSHAEMALAAIKALNGTYTMRVNFICYGYMSWCFWLHKGCDHPLVVRFADPKKPRPGELRSNYIFSGTNFSPPYQELAARPTSNLGDSKPGQNWPNAPHLMQPFSSTSQPGTSVVSDACTTDAEFRNKVTIFSSCSPGCAETVPSDTTVKSNIRAAAVFSGKRTAGTASQRPQAVASNSTSTKVLVNTQIPELPECDWSEHTCPDGYKYYYNCVTCESMWEKPKEFALFEEQVKKQEQEQNPCDQPQSQSPVLSTQQPAQPQEIQNQTDVLHQKLQLEKPSMSAPLTIVELGMPRSFYAQASFFKFYD</sequence>
<evidence type="ECO:0000259" key="5">
    <source>
        <dbReference type="PROSITE" id="PS50020"/>
    </source>
</evidence>
<dbReference type="EMBL" id="BTGU01000041">
    <property type="protein sequence ID" value="GMN52278.1"/>
    <property type="molecule type" value="Genomic_DNA"/>
</dbReference>
<evidence type="ECO:0000313" key="8">
    <source>
        <dbReference type="Proteomes" id="UP001187192"/>
    </source>
</evidence>
<dbReference type="Gene3D" id="2.20.70.10">
    <property type="match status" value="1"/>
</dbReference>
<feature type="region of interest" description="Disordered" evidence="4">
    <location>
        <begin position="299"/>
        <end position="328"/>
    </location>
</feature>
<feature type="domain" description="RRM" evidence="6">
    <location>
        <begin position="6"/>
        <end position="88"/>
    </location>
</feature>
<name>A0AA88ACP5_FICCA</name>
<dbReference type="InterPro" id="IPR036020">
    <property type="entry name" value="WW_dom_sf"/>
</dbReference>
<protein>
    <recommendedName>
        <fullName evidence="9">Flowering time control protein FCA</fullName>
    </recommendedName>
</protein>
<gene>
    <name evidence="7" type="ORF">TIFTF001_021415</name>
</gene>
<dbReference type="PROSITE" id="PS50102">
    <property type="entry name" value="RRM"/>
    <property type="match status" value="1"/>
</dbReference>
<dbReference type="InterPro" id="IPR012677">
    <property type="entry name" value="Nucleotide-bd_a/b_plait_sf"/>
</dbReference>
<dbReference type="CDD" id="cd00201">
    <property type="entry name" value="WW"/>
    <property type="match status" value="1"/>
</dbReference>
<feature type="compositionally biased region" description="Polar residues" evidence="4">
    <location>
        <begin position="305"/>
        <end position="319"/>
    </location>
</feature>
<evidence type="ECO:0000256" key="1">
    <source>
        <dbReference type="ARBA" id="ARBA00022737"/>
    </source>
</evidence>
<organism evidence="7 8">
    <name type="scientific">Ficus carica</name>
    <name type="common">Common fig</name>
    <dbReference type="NCBI Taxonomy" id="3494"/>
    <lineage>
        <taxon>Eukaryota</taxon>
        <taxon>Viridiplantae</taxon>
        <taxon>Streptophyta</taxon>
        <taxon>Embryophyta</taxon>
        <taxon>Tracheophyta</taxon>
        <taxon>Spermatophyta</taxon>
        <taxon>Magnoliopsida</taxon>
        <taxon>eudicotyledons</taxon>
        <taxon>Gunneridae</taxon>
        <taxon>Pentapetalae</taxon>
        <taxon>rosids</taxon>
        <taxon>fabids</taxon>
        <taxon>Rosales</taxon>
        <taxon>Moraceae</taxon>
        <taxon>Ficeae</taxon>
        <taxon>Ficus</taxon>
    </lineage>
</organism>
<proteinExistence type="predicted"/>
<comment type="caution">
    <text evidence="7">The sequence shown here is derived from an EMBL/GenBank/DDBJ whole genome shotgun (WGS) entry which is preliminary data.</text>
</comment>
<evidence type="ECO:0000313" key="7">
    <source>
        <dbReference type="EMBL" id="GMN52278.1"/>
    </source>
</evidence>
<dbReference type="SMART" id="SM00456">
    <property type="entry name" value="WW"/>
    <property type="match status" value="1"/>
</dbReference>
<dbReference type="SUPFAM" id="SSF54928">
    <property type="entry name" value="RNA-binding domain, RBD"/>
    <property type="match status" value="1"/>
</dbReference>
<keyword evidence="1" id="KW-0677">Repeat</keyword>
<dbReference type="Pfam" id="PF00076">
    <property type="entry name" value="RRM_1"/>
    <property type="match status" value="1"/>
</dbReference>
<dbReference type="InterPro" id="IPR035979">
    <property type="entry name" value="RBD_domain_sf"/>
</dbReference>
<keyword evidence="8" id="KW-1185">Reference proteome</keyword>
<dbReference type="Gene3D" id="3.30.70.330">
    <property type="match status" value="1"/>
</dbReference>
<dbReference type="Pfam" id="PF00397">
    <property type="entry name" value="WW"/>
    <property type="match status" value="1"/>
</dbReference>
<dbReference type="AlphaFoldDB" id="A0AA88ACP5"/>
<evidence type="ECO:0000256" key="2">
    <source>
        <dbReference type="ARBA" id="ARBA00022884"/>
    </source>
</evidence>
<dbReference type="SUPFAM" id="SSF51045">
    <property type="entry name" value="WW domain"/>
    <property type="match status" value="1"/>
</dbReference>
<evidence type="ECO:0008006" key="9">
    <source>
        <dbReference type="Google" id="ProtNLM"/>
    </source>
</evidence>
<accession>A0AA88ACP5</accession>
<dbReference type="PANTHER" id="PTHR24012">
    <property type="entry name" value="RNA BINDING PROTEIN"/>
    <property type="match status" value="1"/>
</dbReference>
<evidence type="ECO:0000256" key="3">
    <source>
        <dbReference type="PROSITE-ProRule" id="PRU00176"/>
    </source>
</evidence>
<keyword evidence="2 3" id="KW-0694">RNA-binding</keyword>
<dbReference type="Gramene" id="FCD_00013689-RA">
    <property type="protein sequence ID" value="FCD_00013689-RA:cds"/>
    <property type="gene ID" value="FCD_00013689"/>
</dbReference>
<reference evidence="7" key="1">
    <citation type="submission" date="2023-07" db="EMBL/GenBank/DDBJ databases">
        <title>draft genome sequence of fig (Ficus carica).</title>
        <authorList>
            <person name="Takahashi T."/>
            <person name="Nishimura K."/>
        </authorList>
    </citation>
    <scope>NUCLEOTIDE SEQUENCE</scope>
</reference>
<dbReference type="InterPro" id="IPR001202">
    <property type="entry name" value="WW_dom"/>
</dbReference>
<evidence type="ECO:0000256" key="4">
    <source>
        <dbReference type="SAM" id="MobiDB-lite"/>
    </source>
</evidence>
<dbReference type="PROSITE" id="PS50020">
    <property type="entry name" value="WW_DOMAIN_2"/>
    <property type="match status" value="1"/>
</dbReference>
<dbReference type="InterPro" id="IPR000504">
    <property type="entry name" value="RRM_dom"/>
</dbReference>